<feature type="compositionally biased region" description="Basic and acidic residues" evidence="3">
    <location>
        <begin position="814"/>
        <end position="836"/>
    </location>
</feature>
<dbReference type="Gene3D" id="6.10.140.420">
    <property type="match status" value="1"/>
</dbReference>
<dbReference type="InterPro" id="IPR035009">
    <property type="entry name" value="SR140_RRM"/>
</dbReference>
<dbReference type="InterPro" id="IPR013170">
    <property type="entry name" value="mRNA_splic_Cwf21_dom"/>
</dbReference>
<evidence type="ECO:0000313" key="7">
    <source>
        <dbReference type="EMBL" id="KAK4313056.1"/>
    </source>
</evidence>
<feature type="region of interest" description="Disordered" evidence="3">
    <location>
        <begin position="139"/>
        <end position="165"/>
    </location>
</feature>
<dbReference type="SUPFAM" id="SSF109905">
    <property type="entry name" value="Surp module (SWAP domain)"/>
    <property type="match status" value="1"/>
</dbReference>
<reference evidence="7" key="1">
    <citation type="submission" date="2023-11" db="EMBL/GenBank/DDBJ databases">
        <title>Genome assemblies of two species of porcelain crab, Petrolisthes cinctipes and Petrolisthes manimaculis (Anomura: Porcellanidae).</title>
        <authorList>
            <person name="Angst P."/>
        </authorList>
    </citation>
    <scope>NUCLEOTIDE SEQUENCE</scope>
    <source>
        <strain evidence="7">PB745_02</strain>
        <tissue evidence="7">Gill</tissue>
    </source>
</reference>
<dbReference type="Pfam" id="PF00076">
    <property type="entry name" value="RRM_1"/>
    <property type="match status" value="1"/>
</dbReference>
<dbReference type="SMART" id="SM01115">
    <property type="entry name" value="cwf21"/>
    <property type="match status" value="1"/>
</dbReference>
<feature type="compositionally biased region" description="Acidic residues" evidence="3">
    <location>
        <begin position="689"/>
        <end position="704"/>
    </location>
</feature>
<dbReference type="InterPro" id="IPR051485">
    <property type="entry name" value="SR-CTD_assoc_factor"/>
</dbReference>
<dbReference type="InterPro" id="IPR035979">
    <property type="entry name" value="RBD_domain_sf"/>
</dbReference>
<sequence length="955" mass="108667">MTSRTKNKKEEEKKRQEEEAAAQVYEEFVATFEETPVQKGKVWVKAGTFDAGSRKEDTKEKGKLYKPTSKLAELAEKFSSAEKAAQYAGNRIEKDKPEKPGKKKEKEKKKKSNLELFKEELKMIQEERAERHRIKNMYQTRESGKSSRFEAPEPKIPGFLDDPKIGSFDPGDPTTTNLYLGNLSPKITEQRLMELFGRYGPLASIKIMWPRTDDERNRGRNCGFVAFMNRKDGERALTSLNGKDIDGFEMKLGWGKAVPIPLHPIYIPPALVELTLPPPPSGLPFNAQPDKRDKDKIPPVGTPLPSEGEKKEDMDKILQRAVVKVVIPTESIMEATLEALVVGDYGRSVSTAVQPQGGSNRSLLQLIHRTIEFIIREGPIFEAMIMNREITNPEFRFLFENQSPAHVYYRWKIFSMLQGDSPSRWCTRPFRMFNGGSIWKPPPLNPFLQGMPEELIKKEEEEEEKNKKGSLSNAQRGRLESVIRTLTPEREKVGEAMVWCIEHADAAEEICQCLTEALTNNETALPKKIARLYLVSDILHNCSVKVSNASFYRKGFQSKLAEIFEGLHVAHNLVESRLKAEQVKQRIMQCCRAWEDWAIYPHEFLIHLQNIFLGLVKREPKLEIDEESLIAAGSGAEQSDDVDGFPIDDVDGIPIKDVEKEDIDGIPIANTPLIKSAAISALLGYDDDDDDEDIDGAPLDDDVDGIPMKDNVGADNGPSPGFVSSKWESVSPKRVQAQAVTTSKWEVVEANQSGDEAGNGSDSTPVYDNSGNHTHNNSHGGYEDDLDGIPLEYDDYKRKKRDTSDDDSQSQDNISEHSEDSRGFDRLQGDVSEERRAKLREVEIRVLQYQDELEQGLRSLKPGYSVHRQVAHYRHKMMRKIEREEGSERRHHRHRSHSSTPEERRATKRSRSPHKVRHRSRSRSASSRQHRSRSPRKRRSHSRSPSRKHKKKSRH</sequence>
<dbReference type="InterPro" id="IPR008942">
    <property type="entry name" value="ENTH_VHS"/>
</dbReference>
<dbReference type="FunFam" id="3.30.70.330:FF:000177">
    <property type="entry name" value="U2 snRNP-associated SURP motif-containing protein-like isoform X2"/>
    <property type="match status" value="1"/>
</dbReference>
<keyword evidence="1 2" id="KW-0694">RNA-binding</keyword>
<dbReference type="AlphaFoldDB" id="A0AAE1U9R4"/>
<evidence type="ECO:0000256" key="1">
    <source>
        <dbReference type="ARBA" id="ARBA00022884"/>
    </source>
</evidence>
<dbReference type="Pfam" id="PF01805">
    <property type="entry name" value="Surp"/>
    <property type="match status" value="1"/>
</dbReference>
<evidence type="ECO:0000256" key="2">
    <source>
        <dbReference type="PROSITE-ProRule" id="PRU00176"/>
    </source>
</evidence>
<keyword evidence="8" id="KW-1185">Reference proteome</keyword>
<dbReference type="Gene3D" id="1.10.10.790">
    <property type="entry name" value="Surp module"/>
    <property type="match status" value="1"/>
</dbReference>
<dbReference type="SUPFAM" id="SSF54928">
    <property type="entry name" value="RNA-binding domain, RBD"/>
    <property type="match status" value="1"/>
</dbReference>
<evidence type="ECO:0000259" key="6">
    <source>
        <dbReference type="PROSITE" id="PS51391"/>
    </source>
</evidence>
<dbReference type="InterPro" id="IPR006569">
    <property type="entry name" value="CID_dom"/>
</dbReference>
<feature type="domain" description="SURP motif" evidence="5">
    <location>
        <begin position="366"/>
        <end position="409"/>
    </location>
</feature>
<feature type="region of interest" description="Disordered" evidence="3">
    <location>
        <begin position="855"/>
        <end position="955"/>
    </location>
</feature>
<dbReference type="InterPro" id="IPR035967">
    <property type="entry name" value="SWAP/Surp_sf"/>
</dbReference>
<evidence type="ECO:0008006" key="9">
    <source>
        <dbReference type="Google" id="ProtNLM"/>
    </source>
</evidence>
<dbReference type="Proteomes" id="UP001292094">
    <property type="component" value="Unassembled WGS sequence"/>
</dbReference>
<proteinExistence type="predicted"/>
<dbReference type="SUPFAM" id="SSF48464">
    <property type="entry name" value="ENTH/VHS domain"/>
    <property type="match status" value="1"/>
</dbReference>
<dbReference type="CDD" id="cd12223">
    <property type="entry name" value="RRM_SR140"/>
    <property type="match status" value="1"/>
</dbReference>
<feature type="region of interest" description="Disordered" evidence="3">
    <location>
        <begin position="83"/>
        <end position="111"/>
    </location>
</feature>
<dbReference type="GO" id="GO:0005634">
    <property type="term" value="C:nucleus"/>
    <property type="evidence" value="ECO:0007669"/>
    <property type="project" value="TreeGrafter"/>
</dbReference>
<feature type="region of interest" description="Disordered" evidence="3">
    <location>
        <begin position="689"/>
        <end position="836"/>
    </location>
</feature>
<feature type="domain" description="RRM" evidence="4">
    <location>
        <begin position="176"/>
        <end position="257"/>
    </location>
</feature>
<feature type="compositionally biased region" description="Basic residues" evidence="3">
    <location>
        <begin position="101"/>
        <end position="111"/>
    </location>
</feature>
<dbReference type="CDD" id="cd21370">
    <property type="entry name" value="cwf21_SR140"/>
    <property type="match status" value="1"/>
</dbReference>
<evidence type="ECO:0000259" key="4">
    <source>
        <dbReference type="PROSITE" id="PS50102"/>
    </source>
</evidence>
<dbReference type="Pfam" id="PF04818">
    <property type="entry name" value="CID"/>
    <property type="match status" value="1"/>
</dbReference>
<feature type="region of interest" description="Disordered" evidence="3">
    <location>
        <begin position="281"/>
        <end position="312"/>
    </location>
</feature>
<feature type="compositionally biased region" description="Basic and acidic residues" evidence="3">
    <location>
        <begin position="879"/>
        <end position="888"/>
    </location>
</feature>
<dbReference type="PANTHER" id="PTHR23140:SF0">
    <property type="entry name" value="U2 SNRNP-ASSOCIATED SURP MOTIF-CONTAINING PROTEIN"/>
    <property type="match status" value="1"/>
</dbReference>
<feature type="region of interest" description="Disordered" evidence="3">
    <location>
        <begin position="1"/>
        <end position="20"/>
    </location>
</feature>
<name>A0AAE1U9R4_9EUCA</name>
<dbReference type="PROSITE" id="PS51391">
    <property type="entry name" value="CID"/>
    <property type="match status" value="1"/>
</dbReference>
<feature type="compositionally biased region" description="Low complexity" evidence="3">
    <location>
        <begin position="769"/>
        <end position="780"/>
    </location>
</feature>
<dbReference type="Pfam" id="PF08312">
    <property type="entry name" value="cwf21"/>
    <property type="match status" value="1"/>
</dbReference>
<dbReference type="PROSITE" id="PS50128">
    <property type="entry name" value="SURP"/>
    <property type="match status" value="1"/>
</dbReference>
<dbReference type="GO" id="GO:0006396">
    <property type="term" value="P:RNA processing"/>
    <property type="evidence" value="ECO:0007669"/>
    <property type="project" value="InterPro"/>
</dbReference>
<dbReference type="GO" id="GO:0003723">
    <property type="term" value="F:RNA binding"/>
    <property type="evidence" value="ECO:0007669"/>
    <property type="project" value="UniProtKB-UniRule"/>
</dbReference>
<dbReference type="Gene3D" id="3.30.70.330">
    <property type="match status" value="1"/>
</dbReference>
<feature type="domain" description="CID" evidence="6">
    <location>
        <begin position="471"/>
        <end position="616"/>
    </location>
</feature>
<evidence type="ECO:0000256" key="3">
    <source>
        <dbReference type="SAM" id="MobiDB-lite"/>
    </source>
</evidence>
<dbReference type="PROSITE" id="PS50102">
    <property type="entry name" value="RRM"/>
    <property type="match status" value="1"/>
</dbReference>
<feature type="compositionally biased region" description="Basic residues" evidence="3">
    <location>
        <begin position="906"/>
        <end position="955"/>
    </location>
</feature>
<dbReference type="InterPro" id="IPR047488">
    <property type="entry name" value="SR140_cwf21"/>
</dbReference>
<feature type="compositionally biased region" description="Basic residues" evidence="3">
    <location>
        <begin position="869"/>
        <end position="878"/>
    </location>
</feature>
<dbReference type="InterPro" id="IPR012677">
    <property type="entry name" value="Nucleotide-bd_a/b_plait_sf"/>
</dbReference>
<feature type="compositionally biased region" description="Basic and acidic residues" evidence="3">
    <location>
        <begin position="142"/>
        <end position="153"/>
    </location>
</feature>
<evidence type="ECO:0000259" key="5">
    <source>
        <dbReference type="PROSITE" id="PS50128"/>
    </source>
</evidence>
<organism evidence="7 8">
    <name type="scientific">Petrolisthes manimaculis</name>
    <dbReference type="NCBI Taxonomy" id="1843537"/>
    <lineage>
        <taxon>Eukaryota</taxon>
        <taxon>Metazoa</taxon>
        <taxon>Ecdysozoa</taxon>
        <taxon>Arthropoda</taxon>
        <taxon>Crustacea</taxon>
        <taxon>Multicrustacea</taxon>
        <taxon>Malacostraca</taxon>
        <taxon>Eumalacostraca</taxon>
        <taxon>Eucarida</taxon>
        <taxon>Decapoda</taxon>
        <taxon>Pleocyemata</taxon>
        <taxon>Anomura</taxon>
        <taxon>Galatheoidea</taxon>
        <taxon>Porcellanidae</taxon>
        <taxon>Petrolisthes</taxon>
    </lineage>
</organism>
<dbReference type="InterPro" id="IPR000061">
    <property type="entry name" value="Surp"/>
</dbReference>
<protein>
    <recommendedName>
        <fullName evidence="9">U2 snRNP-associated SURP motif-containing protein</fullName>
    </recommendedName>
</protein>
<dbReference type="SMART" id="SM00648">
    <property type="entry name" value="SWAP"/>
    <property type="match status" value="1"/>
</dbReference>
<gene>
    <name evidence="7" type="ORF">Pmani_015576</name>
</gene>
<dbReference type="SMART" id="SM00360">
    <property type="entry name" value="RRM"/>
    <property type="match status" value="1"/>
</dbReference>
<dbReference type="InterPro" id="IPR000504">
    <property type="entry name" value="RRM_dom"/>
</dbReference>
<accession>A0AAE1U9R4</accession>
<comment type="caution">
    <text evidence="7">The sequence shown here is derived from an EMBL/GenBank/DDBJ whole genome shotgun (WGS) entry which is preliminary data.</text>
</comment>
<dbReference type="EMBL" id="JAWZYT010001354">
    <property type="protein sequence ID" value="KAK4313056.1"/>
    <property type="molecule type" value="Genomic_DNA"/>
</dbReference>
<feature type="compositionally biased region" description="Polar residues" evidence="3">
    <location>
        <begin position="738"/>
        <end position="767"/>
    </location>
</feature>
<feature type="compositionally biased region" description="Basic and acidic residues" evidence="3">
    <location>
        <begin position="91"/>
        <end position="100"/>
    </location>
</feature>
<dbReference type="Gene3D" id="1.25.40.90">
    <property type="match status" value="1"/>
</dbReference>
<dbReference type="PANTHER" id="PTHR23140">
    <property type="entry name" value="RNA PROCESSING PROTEIN LD23810P"/>
    <property type="match status" value="1"/>
</dbReference>
<feature type="compositionally biased region" description="Basic and acidic residues" evidence="3">
    <location>
        <begin position="8"/>
        <end position="18"/>
    </location>
</feature>
<evidence type="ECO:0000313" key="8">
    <source>
        <dbReference type="Proteomes" id="UP001292094"/>
    </source>
</evidence>
<dbReference type="SMART" id="SM00582">
    <property type="entry name" value="RPR"/>
    <property type="match status" value="1"/>
</dbReference>